<evidence type="ECO:0000313" key="3">
    <source>
        <dbReference type="EMBL" id="OMO70664.1"/>
    </source>
</evidence>
<dbReference type="EMBL" id="AWWV01011778">
    <property type="protein sequence ID" value="OMO70664.1"/>
    <property type="molecule type" value="Genomic_DNA"/>
</dbReference>
<proteinExistence type="predicted"/>
<feature type="transmembrane region" description="Helical" evidence="1">
    <location>
        <begin position="130"/>
        <end position="149"/>
    </location>
</feature>
<evidence type="ECO:0000313" key="4">
    <source>
        <dbReference type="Proteomes" id="UP000188268"/>
    </source>
</evidence>
<feature type="transmembrane region" description="Helical" evidence="1">
    <location>
        <begin position="41"/>
        <end position="59"/>
    </location>
</feature>
<dbReference type="Pfam" id="PF13968">
    <property type="entry name" value="DUF4220"/>
    <property type="match status" value="1"/>
</dbReference>
<comment type="caution">
    <text evidence="3">The sequence shown here is derived from an EMBL/GenBank/DDBJ whole genome shotgun (WGS) entry which is preliminary data.</text>
</comment>
<reference evidence="3 4" key="1">
    <citation type="submission" date="2013-09" db="EMBL/GenBank/DDBJ databases">
        <title>Corchorus capsularis genome sequencing.</title>
        <authorList>
            <person name="Alam M."/>
            <person name="Haque M.S."/>
            <person name="Islam M.S."/>
            <person name="Emdad E.M."/>
            <person name="Islam M.M."/>
            <person name="Ahmed B."/>
            <person name="Halim A."/>
            <person name="Hossen Q.M.M."/>
            <person name="Hossain M.Z."/>
            <person name="Ahmed R."/>
            <person name="Khan M.M."/>
            <person name="Islam R."/>
            <person name="Rashid M.M."/>
            <person name="Khan S.A."/>
            <person name="Rahman M.S."/>
            <person name="Alam M."/>
        </authorList>
    </citation>
    <scope>NUCLEOTIDE SEQUENCE [LARGE SCALE GENOMIC DNA]</scope>
    <source>
        <strain evidence="4">cv. CVL-1</strain>
        <tissue evidence="3">Whole seedling</tissue>
    </source>
</reference>
<keyword evidence="1" id="KW-1133">Transmembrane helix</keyword>
<dbReference type="OMA" id="PEGIGHI"/>
<keyword evidence="1" id="KW-0472">Membrane</keyword>
<dbReference type="Proteomes" id="UP000188268">
    <property type="component" value="Unassembled WGS sequence"/>
</dbReference>
<gene>
    <name evidence="3" type="ORF">CCACVL1_18720</name>
</gene>
<keyword evidence="1" id="KW-0812">Transmembrane</keyword>
<dbReference type="Gramene" id="OMO70664">
    <property type="protein sequence ID" value="OMO70664"/>
    <property type="gene ID" value="CCACVL1_18720"/>
</dbReference>
<dbReference type="PANTHER" id="PTHR31325">
    <property type="entry name" value="OS01G0798800 PROTEIN-RELATED"/>
    <property type="match status" value="1"/>
</dbReference>
<organism evidence="3 4">
    <name type="scientific">Corchorus capsularis</name>
    <name type="common">Jute</name>
    <dbReference type="NCBI Taxonomy" id="210143"/>
    <lineage>
        <taxon>Eukaryota</taxon>
        <taxon>Viridiplantae</taxon>
        <taxon>Streptophyta</taxon>
        <taxon>Embryophyta</taxon>
        <taxon>Tracheophyta</taxon>
        <taxon>Spermatophyta</taxon>
        <taxon>Magnoliopsida</taxon>
        <taxon>eudicotyledons</taxon>
        <taxon>Gunneridae</taxon>
        <taxon>Pentapetalae</taxon>
        <taxon>rosids</taxon>
        <taxon>malvids</taxon>
        <taxon>Malvales</taxon>
        <taxon>Malvaceae</taxon>
        <taxon>Grewioideae</taxon>
        <taxon>Apeibeae</taxon>
        <taxon>Corchorus</taxon>
    </lineage>
</organism>
<dbReference type="OrthoDB" id="1689146at2759"/>
<evidence type="ECO:0000259" key="2">
    <source>
        <dbReference type="Pfam" id="PF13968"/>
    </source>
</evidence>
<dbReference type="STRING" id="210143.A0A1R3HK87"/>
<feature type="transmembrane region" description="Helical" evidence="1">
    <location>
        <begin position="337"/>
        <end position="358"/>
    </location>
</feature>
<name>A0A1R3HK87_COCAP</name>
<feature type="domain" description="DUF4220" evidence="2">
    <location>
        <begin position="73"/>
        <end position="405"/>
    </location>
</feature>
<sequence>MPVNFSVASSLAYTEISTRFRSRSSHSAEEKQFCNTFELRSLIVLSLTMHAILIGIGYGKNKKGKTWVHHLTWISYNVGDWVATVSLTSLLKRQKSEVSAVEVLWAPCVLLHLGSAETLAAQFVDEAQLWIRYFVGLLIQCGVAFYVYWKLHSGTATFSYIADLIFIAGVIKCGERIWILRSSSFNQLRKSVLSASPPKSPASVTDDDFRYYSNTRRPLKLDDYLFHKNIIREGSCLHGAYLSFKMFLPLFSDLKLSIYKRLSYLFNLESMSTQEAFKMIATELGFLYDVLYTKTTLLSSVHGLILRSIFLLLSISAFTAFSVVVSKHKYSCTDTTITFFLLLGAVFADVLALTAHICSKWTVRRLTINSNAKLPKCFNKAVTSWLKYRKGRKGIKNMAQYSLLEICLKTKVNKFTAAVKILGIENVLELENFRFYKRVKVDLELKKFIFAHVKKKREQYEAENFESTSLSRLMDNGAYELLQSKRVDAELGWSIKELEFTHSLLLWHIATDILYYNHRRNHPDGHVDLPCRISKLLSDYMMHLLVNRPFMLRRGIGELRYRDTFSEAVKFLQKEMRIQSTNSAAATLLGLNVQCRVLFFQMGGEGKSGFCSFRWEVKESQCSLVDVG</sequence>
<keyword evidence="4" id="KW-1185">Reference proteome</keyword>
<protein>
    <recommendedName>
        <fullName evidence="2">DUF4220 domain-containing protein</fullName>
    </recommendedName>
</protein>
<accession>A0A1R3HK87</accession>
<feature type="transmembrane region" description="Helical" evidence="1">
    <location>
        <begin position="304"/>
        <end position="325"/>
    </location>
</feature>
<dbReference type="AlphaFoldDB" id="A0A1R3HK87"/>
<dbReference type="InterPro" id="IPR025315">
    <property type="entry name" value="DUF4220"/>
</dbReference>
<evidence type="ECO:0000256" key="1">
    <source>
        <dbReference type="SAM" id="Phobius"/>
    </source>
</evidence>